<dbReference type="PANTHER" id="PTHR45745:SF1">
    <property type="entry name" value="PHOSPHOGLUCOMUTASE 2B-RELATED"/>
    <property type="match status" value="1"/>
</dbReference>
<keyword evidence="5 7" id="KW-0460">Magnesium</keyword>
<dbReference type="InterPro" id="IPR016066">
    <property type="entry name" value="A-D-PHexomutase_CS"/>
</dbReference>
<dbReference type="InterPro" id="IPR005846">
    <property type="entry name" value="A-D-PHexomutase_a/b/a-III"/>
</dbReference>
<dbReference type="Gene3D" id="3.30.310.50">
    <property type="entry name" value="Alpha-D-phosphohexomutase, C-terminal domain"/>
    <property type="match status" value="1"/>
</dbReference>
<comment type="cofactor">
    <cofactor evidence="1">
        <name>Mg(2+)</name>
        <dbReference type="ChEBI" id="CHEBI:18420"/>
    </cofactor>
</comment>
<evidence type="ECO:0000256" key="6">
    <source>
        <dbReference type="ARBA" id="ARBA00023235"/>
    </source>
</evidence>
<evidence type="ECO:0000256" key="5">
    <source>
        <dbReference type="ARBA" id="ARBA00022842"/>
    </source>
</evidence>
<keyword evidence="6" id="KW-0413">Isomerase</keyword>
<evidence type="ECO:0000256" key="1">
    <source>
        <dbReference type="ARBA" id="ARBA00001946"/>
    </source>
</evidence>
<dbReference type="Gene3D" id="3.40.120.10">
    <property type="entry name" value="Alpha-D-Glucose-1,6-Bisphosphate, subunit A, domain 3"/>
    <property type="match status" value="3"/>
</dbReference>
<name>A0A0H5R6V0_9EUKA</name>
<dbReference type="Pfam" id="PF02879">
    <property type="entry name" value="PGM_PMM_II"/>
    <property type="match status" value="1"/>
</dbReference>
<dbReference type="AlphaFoldDB" id="A0A0H5R6V0"/>
<evidence type="ECO:0000256" key="2">
    <source>
        <dbReference type="ARBA" id="ARBA00010231"/>
    </source>
</evidence>
<dbReference type="SUPFAM" id="SSF53738">
    <property type="entry name" value="Phosphoglucomutase, first 3 domains"/>
    <property type="match status" value="3"/>
</dbReference>
<dbReference type="GO" id="GO:0005634">
    <property type="term" value="C:nucleus"/>
    <property type="evidence" value="ECO:0007669"/>
    <property type="project" value="TreeGrafter"/>
</dbReference>
<feature type="domain" description="Alpha-D-phosphohexomutase alpha/beta/alpha" evidence="10">
    <location>
        <begin position="337"/>
        <end position="462"/>
    </location>
</feature>
<dbReference type="InterPro" id="IPR005844">
    <property type="entry name" value="A-D-PHexomutase_a/b/a-I"/>
</dbReference>
<comment type="similarity">
    <text evidence="2 7">Belongs to the phosphohexose mutase family.</text>
</comment>
<dbReference type="EMBL" id="HACM01009396">
    <property type="protein sequence ID" value="CRZ09838.1"/>
    <property type="molecule type" value="Transcribed_RNA"/>
</dbReference>
<sequence>DNDEMDPVVEAARRECRQYIEWAPDQWSKREAQSILESENGTHPLMVPRFGSRISFGTAGLRAVMGAGTSSINPLVILQTCQGLCRYAQTVFPDFNTKGVLIGFDGRHHSQEFAELSAALFIKQGVKVFLMQNMIPTPFVPFGVSVLNAAVGIMITASHNPKQDNGFKLYWCNGAQIIPPTDAKVATSIMQNLSPWYSSSDMCLERSKLQDPTVMLWNDYFKRISQPPYFYHTLNSRETQLRITYTAMHGVGLKAAVAAFQSMQLNPFNQVEEQCHPDPDFPTVEYPNPEEGAGALQLSFDCAARTKSTLILANDPDADRLAVAELQPNGQWRIFSGNEIAALFADYIWARFTENYPNCDKSKAFMCASCVSSKFLAAMARVEGFAFRDTLTGFKWIGNTIIDMEQKGMHFLFGYEVEIGFLAGNMSYDKDGIRMCALFAQLANFHSRNSISCSQRLSYLYDKYGHFSTAASYFFCQSRATMDLIFKRLRSANQFGPFGSSEFPISSIRDVTLGTDTSEPDGESVLPMMPNDQMITYRMENKSLITLRNSGTEPKLKYYIECSDRSKAQADKVLKTMTELVIKELLQPEINGLKGPSTQK</sequence>
<proteinExistence type="inferred from homology"/>
<evidence type="ECO:0008006" key="12">
    <source>
        <dbReference type="Google" id="ProtNLM"/>
    </source>
</evidence>
<evidence type="ECO:0000259" key="10">
    <source>
        <dbReference type="Pfam" id="PF02880"/>
    </source>
</evidence>
<evidence type="ECO:0000259" key="9">
    <source>
        <dbReference type="Pfam" id="PF02879"/>
    </source>
</evidence>
<dbReference type="CDD" id="cd05799">
    <property type="entry name" value="PGM2"/>
    <property type="match status" value="1"/>
</dbReference>
<dbReference type="InterPro" id="IPR005845">
    <property type="entry name" value="A-D-PHexomutase_a/b/a-II"/>
</dbReference>
<evidence type="ECO:0000313" key="11">
    <source>
        <dbReference type="EMBL" id="CRZ09838.1"/>
    </source>
</evidence>
<evidence type="ECO:0000256" key="3">
    <source>
        <dbReference type="ARBA" id="ARBA00022553"/>
    </source>
</evidence>
<dbReference type="PANTHER" id="PTHR45745">
    <property type="entry name" value="PHOSPHOMANNOMUTASE 45A"/>
    <property type="match status" value="1"/>
</dbReference>
<accession>A0A0H5R6V0</accession>
<dbReference type="PROSITE" id="PS00710">
    <property type="entry name" value="PGM_PMM"/>
    <property type="match status" value="1"/>
</dbReference>
<dbReference type="SUPFAM" id="SSF55957">
    <property type="entry name" value="Phosphoglucomutase, C-terminal domain"/>
    <property type="match status" value="1"/>
</dbReference>
<dbReference type="Pfam" id="PF02880">
    <property type="entry name" value="PGM_PMM_III"/>
    <property type="match status" value="1"/>
</dbReference>
<keyword evidence="3" id="KW-0597">Phosphoprotein</keyword>
<dbReference type="InterPro" id="IPR036900">
    <property type="entry name" value="A-D-PHexomutase_C_sf"/>
</dbReference>
<feature type="domain" description="Alpha-D-phosphohexomutase alpha/beta/alpha" evidence="8">
    <location>
        <begin position="54"/>
        <end position="191"/>
    </location>
</feature>
<evidence type="ECO:0000259" key="8">
    <source>
        <dbReference type="Pfam" id="PF02878"/>
    </source>
</evidence>
<feature type="non-terminal residue" evidence="11">
    <location>
        <position position="1"/>
    </location>
</feature>
<feature type="domain" description="Alpha-D-phosphohexomutase alpha/beta/alpha" evidence="9">
    <location>
        <begin position="236"/>
        <end position="324"/>
    </location>
</feature>
<dbReference type="GO" id="GO:0000287">
    <property type="term" value="F:magnesium ion binding"/>
    <property type="evidence" value="ECO:0007669"/>
    <property type="project" value="InterPro"/>
</dbReference>
<protein>
    <recommendedName>
        <fullName evidence="12">Alpha-D-phosphohexomutase alpha/beta/alpha domain-containing protein</fullName>
    </recommendedName>
</protein>
<evidence type="ECO:0000256" key="4">
    <source>
        <dbReference type="ARBA" id="ARBA00022723"/>
    </source>
</evidence>
<dbReference type="GO" id="GO:0005975">
    <property type="term" value="P:carbohydrate metabolic process"/>
    <property type="evidence" value="ECO:0007669"/>
    <property type="project" value="InterPro"/>
</dbReference>
<dbReference type="InterPro" id="IPR016055">
    <property type="entry name" value="A-D-PHexomutase_a/b/a-I/II/III"/>
</dbReference>
<evidence type="ECO:0000256" key="7">
    <source>
        <dbReference type="RuleBase" id="RU004326"/>
    </source>
</evidence>
<reference evidence="11" key="1">
    <citation type="submission" date="2015-04" db="EMBL/GenBank/DDBJ databases">
        <title>The genome sequence of the plant pathogenic Rhizarian Plasmodiophora brassicae reveals insights in its biotrophic life cycle and the origin of chitin synthesis.</title>
        <authorList>
            <person name="Schwelm A."/>
            <person name="Fogelqvist J."/>
            <person name="Knaust A."/>
            <person name="Julke S."/>
            <person name="Lilja T."/>
            <person name="Dhandapani V."/>
            <person name="Bonilla-Rosso G."/>
            <person name="Karlsson M."/>
            <person name="Shevchenko A."/>
            <person name="Choi S.R."/>
            <person name="Kim H.G."/>
            <person name="Park J.Y."/>
            <person name="Lim Y.P."/>
            <person name="Ludwig-Muller J."/>
            <person name="Dixelius C."/>
        </authorList>
    </citation>
    <scope>NUCLEOTIDE SEQUENCE</scope>
    <source>
        <tissue evidence="11">Potato root galls</tissue>
    </source>
</reference>
<dbReference type="GO" id="GO:0006166">
    <property type="term" value="P:purine ribonucleoside salvage"/>
    <property type="evidence" value="ECO:0007669"/>
    <property type="project" value="TreeGrafter"/>
</dbReference>
<organism evidence="11">
    <name type="scientific">Spongospora subterranea</name>
    <dbReference type="NCBI Taxonomy" id="70186"/>
    <lineage>
        <taxon>Eukaryota</taxon>
        <taxon>Sar</taxon>
        <taxon>Rhizaria</taxon>
        <taxon>Endomyxa</taxon>
        <taxon>Phytomyxea</taxon>
        <taxon>Plasmodiophorida</taxon>
        <taxon>Plasmodiophoridae</taxon>
        <taxon>Spongospora</taxon>
    </lineage>
</organism>
<dbReference type="GO" id="GO:0008973">
    <property type="term" value="F:phosphopentomutase activity"/>
    <property type="evidence" value="ECO:0007669"/>
    <property type="project" value="TreeGrafter"/>
</dbReference>
<keyword evidence="4 7" id="KW-0479">Metal-binding</keyword>
<dbReference type="Pfam" id="PF02878">
    <property type="entry name" value="PGM_PMM_I"/>
    <property type="match status" value="1"/>
</dbReference>